<evidence type="ECO:0000313" key="2">
    <source>
        <dbReference type="Proteomes" id="UP001077788"/>
    </source>
</evidence>
<dbReference type="EMBL" id="JAPQFC010000942">
    <property type="protein sequence ID" value="MCY6524971.1"/>
    <property type="molecule type" value="Genomic_DNA"/>
</dbReference>
<dbReference type="PANTHER" id="PTHR35046">
    <property type="entry name" value="ZINC KNUCKLE (CCHC-TYPE) FAMILY PROTEIN"/>
    <property type="match status" value="1"/>
</dbReference>
<dbReference type="InterPro" id="IPR012337">
    <property type="entry name" value="RNaseH-like_sf"/>
</dbReference>
<feature type="non-terminal residue" evidence="1">
    <location>
        <position position="62"/>
    </location>
</feature>
<dbReference type="PANTHER" id="PTHR35046:SF9">
    <property type="entry name" value="RNA-DIRECTED DNA POLYMERASE"/>
    <property type="match status" value="1"/>
</dbReference>
<evidence type="ECO:0000313" key="1">
    <source>
        <dbReference type="EMBL" id="MCY6524971.1"/>
    </source>
</evidence>
<dbReference type="SUPFAM" id="SSF53098">
    <property type="entry name" value="Ribonuclease H-like"/>
    <property type="match status" value="1"/>
</dbReference>
<dbReference type="GO" id="GO:0003676">
    <property type="term" value="F:nucleic acid binding"/>
    <property type="evidence" value="ECO:0007669"/>
    <property type="project" value="InterPro"/>
</dbReference>
<evidence type="ECO:0008006" key="3">
    <source>
        <dbReference type="Google" id="ProtNLM"/>
    </source>
</evidence>
<accession>A0A9Q4HB73</accession>
<name>A0A9Q4HB73_ACTPL</name>
<proteinExistence type="predicted"/>
<dbReference type="InterPro" id="IPR036397">
    <property type="entry name" value="RNaseH_sf"/>
</dbReference>
<reference evidence="1" key="1">
    <citation type="journal article" date="2021" name="Vet Sci">
        <title>O-Serogroups and Pathovirotypes of Escherichia coli Isolated from Post-Weaning Piglets Showing Diarrhoea and/or Oedema in South Korea.</title>
        <authorList>
            <person name="Byun J.W."/>
            <person name="Moon B.Y."/>
            <person name="Do K.H."/>
            <person name="Lee K."/>
            <person name="Lee H.Y."/>
            <person name="Kim W.I."/>
            <person name="So B."/>
            <person name="Lee W.K."/>
        </authorList>
    </citation>
    <scope>NUCLEOTIDE SEQUENCE</scope>
    <source>
        <strain evidence="1">84/14</strain>
    </source>
</reference>
<sequence length="62" mass="6826">MDYISGLPSTKHGNDCVFMVIDKFSKMAIMAAAMKSISAKATANLFFEQVWVHFGIPQSIIS</sequence>
<dbReference type="RefSeq" id="WP_267992237.1">
    <property type="nucleotide sequence ID" value="NZ_JAPQFC010000942.1"/>
</dbReference>
<dbReference type="AlphaFoldDB" id="A0A9Q4HB73"/>
<comment type="caution">
    <text evidence="1">The sequence shown here is derived from an EMBL/GenBank/DDBJ whole genome shotgun (WGS) entry which is preliminary data.</text>
</comment>
<dbReference type="Proteomes" id="UP001077788">
    <property type="component" value="Unassembled WGS sequence"/>
</dbReference>
<dbReference type="Gene3D" id="3.30.420.10">
    <property type="entry name" value="Ribonuclease H-like superfamily/Ribonuclease H"/>
    <property type="match status" value="1"/>
</dbReference>
<reference evidence="1" key="2">
    <citation type="submission" date="2022-12" db="EMBL/GenBank/DDBJ databases">
        <authorList>
            <person name="Kardos G."/>
            <person name="Sarkozi R."/>
            <person name="Laczko L."/>
            <person name="Marton S."/>
            <person name="Makrai L."/>
            <person name="Banyai K."/>
            <person name="Fodor L."/>
        </authorList>
    </citation>
    <scope>NUCLEOTIDE SEQUENCE</scope>
    <source>
        <strain evidence="1">84/14</strain>
    </source>
</reference>
<protein>
    <recommendedName>
        <fullName evidence="3">Integrase catalytic domain-containing protein</fullName>
    </recommendedName>
</protein>
<organism evidence="1 2">
    <name type="scientific">Actinobacillus pleuropneumoniae</name>
    <name type="common">Haemophilus pleuropneumoniae</name>
    <dbReference type="NCBI Taxonomy" id="715"/>
    <lineage>
        <taxon>Bacteria</taxon>
        <taxon>Pseudomonadati</taxon>
        <taxon>Pseudomonadota</taxon>
        <taxon>Gammaproteobacteria</taxon>
        <taxon>Pasteurellales</taxon>
        <taxon>Pasteurellaceae</taxon>
        <taxon>Actinobacillus</taxon>
    </lineage>
</organism>
<gene>
    <name evidence="1" type="ORF">OYG11_12255</name>
</gene>